<gene>
    <name evidence="6" type="ORF">J2T15_004916</name>
</gene>
<organism evidence="6 7">
    <name type="scientific">Paenibacillus harenae</name>
    <dbReference type="NCBI Taxonomy" id="306543"/>
    <lineage>
        <taxon>Bacteria</taxon>
        <taxon>Bacillati</taxon>
        <taxon>Bacillota</taxon>
        <taxon>Bacilli</taxon>
        <taxon>Bacillales</taxon>
        <taxon>Paenibacillaceae</taxon>
        <taxon>Paenibacillus</taxon>
    </lineage>
</organism>
<evidence type="ECO:0000256" key="2">
    <source>
        <dbReference type="ARBA" id="ARBA00022692"/>
    </source>
</evidence>
<evidence type="ECO:0000313" key="6">
    <source>
        <dbReference type="EMBL" id="MDQ0115458.1"/>
    </source>
</evidence>
<dbReference type="Proteomes" id="UP001229346">
    <property type="component" value="Unassembled WGS sequence"/>
</dbReference>
<feature type="domain" description="DUF1232" evidence="5">
    <location>
        <begin position="119"/>
        <end position="154"/>
    </location>
</feature>
<accession>A0ABT9U7B8</accession>
<evidence type="ECO:0000313" key="7">
    <source>
        <dbReference type="Proteomes" id="UP001229346"/>
    </source>
</evidence>
<dbReference type="InterPro" id="IPR010652">
    <property type="entry name" value="DUF1232"/>
</dbReference>
<evidence type="ECO:0000256" key="4">
    <source>
        <dbReference type="ARBA" id="ARBA00023136"/>
    </source>
</evidence>
<proteinExistence type="predicted"/>
<keyword evidence="7" id="KW-1185">Reference proteome</keyword>
<dbReference type="EMBL" id="JAUSSU010000010">
    <property type="protein sequence ID" value="MDQ0115458.1"/>
    <property type="molecule type" value="Genomic_DNA"/>
</dbReference>
<comment type="caution">
    <text evidence="6">The sequence shown here is derived from an EMBL/GenBank/DDBJ whole genome shotgun (WGS) entry which is preliminary data.</text>
</comment>
<evidence type="ECO:0000256" key="3">
    <source>
        <dbReference type="ARBA" id="ARBA00022989"/>
    </source>
</evidence>
<evidence type="ECO:0000256" key="1">
    <source>
        <dbReference type="ARBA" id="ARBA00004127"/>
    </source>
</evidence>
<keyword evidence="2" id="KW-0812">Transmembrane</keyword>
<sequence length="190" mass="20952">MTTIDCMECGRSNKVEAGKLLDEVCAHCGSKLVEEAIPYEVSVSELEETLQAEKSDAAAVSEVDVNKWVGKIGDHEKQTKYVEEGFWAKVKRYAAKVPFAREVVTLYYCSTDPKTPLSAKVTAVGALAYWIMPIDFIPDFIPVAGFVDDATAVLIAYKAISGQITDEHRAKAEQFFVLSKNIKLIDHGTK</sequence>
<evidence type="ECO:0000259" key="5">
    <source>
        <dbReference type="Pfam" id="PF06803"/>
    </source>
</evidence>
<name>A0ABT9U7B8_PAEHA</name>
<dbReference type="Pfam" id="PF06803">
    <property type="entry name" value="DUF1232"/>
    <property type="match status" value="1"/>
</dbReference>
<dbReference type="RefSeq" id="WP_307207095.1">
    <property type="nucleotide sequence ID" value="NZ_JAUSSU010000010.1"/>
</dbReference>
<reference evidence="6 7" key="1">
    <citation type="submission" date="2023-07" db="EMBL/GenBank/DDBJ databases">
        <title>Sorghum-associated microbial communities from plants grown in Nebraska, USA.</title>
        <authorList>
            <person name="Schachtman D."/>
        </authorList>
    </citation>
    <scope>NUCLEOTIDE SEQUENCE [LARGE SCALE GENOMIC DNA]</scope>
    <source>
        <strain evidence="6 7">CC482</strain>
    </source>
</reference>
<protein>
    <submittedName>
        <fullName evidence="6">Uncharacterized membrane protein YkvA (DUF1232 family)</fullName>
    </submittedName>
</protein>
<keyword evidence="4" id="KW-0472">Membrane</keyword>
<keyword evidence="3" id="KW-1133">Transmembrane helix</keyword>
<comment type="subcellular location">
    <subcellularLocation>
        <location evidence="1">Endomembrane system</location>
        <topology evidence="1">Multi-pass membrane protein</topology>
    </subcellularLocation>
</comment>